<comment type="caution">
    <text evidence="2">The sequence shown here is derived from an EMBL/GenBank/DDBJ whole genome shotgun (WGS) entry which is preliminary data.</text>
</comment>
<keyword evidence="1" id="KW-0812">Transmembrane</keyword>
<feature type="transmembrane region" description="Helical" evidence="1">
    <location>
        <begin position="36"/>
        <end position="56"/>
    </location>
</feature>
<name>A0AAN7G321_QUERU</name>
<keyword evidence="1" id="KW-1133">Transmembrane helix</keyword>
<keyword evidence="1" id="KW-0472">Membrane</keyword>
<protein>
    <submittedName>
        <fullName evidence="2">Uncharacterized protein</fullName>
    </submittedName>
</protein>
<evidence type="ECO:0000313" key="2">
    <source>
        <dbReference type="EMBL" id="KAK4603572.1"/>
    </source>
</evidence>
<sequence length="57" mass="6394">MEANGCDSCSGVENDAVQAMECLNGEFVRVGPYPKFIPVAGYHWYVSFFFSLVNFLH</sequence>
<evidence type="ECO:0000256" key="1">
    <source>
        <dbReference type="SAM" id="Phobius"/>
    </source>
</evidence>
<dbReference type="AlphaFoldDB" id="A0AAN7G321"/>
<gene>
    <name evidence="2" type="ORF">RGQ29_012188</name>
</gene>
<accession>A0AAN7G321</accession>
<organism evidence="2 3">
    <name type="scientific">Quercus rubra</name>
    <name type="common">Northern red oak</name>
    <name type="synonym">Quercus borealis</name>
    <dbReference type="NCBI Taxonomy" id="3512"/>
    <lineage>
        <taxon>Eukaryota</taxon>
        <taxon>Viridiplantae</taxon>
        <taxon>Streptophyta</taxon>
        <taxon>Embryophyta</taxon>
        <taxon>Tracheophyta</taxon>
        <taxon>Spermatophyta</taxon>
        <taxon>Magnoliopsida</taxon>
        <taxon>eudicotyledons</taxon>
        <taxon>Gunneridae</taxon>
        <taxon>Pentapetalae</taxon>
        <taxon>rosids</taxon>
        <taxon>fabids</taxon>
        <taxon>Fagales</taxon>
        <taxon>Fagaceae</taxon>
        <taxon>Quercus</taxon>
    </lineage>
</organism>
<evidence type="ECO:0000313" key="3">
    <source>
        <dbReference type="Proteomes" id="UP001324115"/>
    </source>
</evidence>
<proteinExistence type="predicted"/>
<keyword evidence="3" id="KW-1185">Reference proteome</keyword>
<reference evidence="2 3" key="1">
    <citation type="journal article" date="2023" name="G3 (Bethesda)">
        <title>A haplotype-resolved chromosome-scale genome for Quercus rubra L. provides insights into the genetics of adaptive traits for red oak species.</title>
        <authorList>
            <person name="Kapoor B."/>
            <person name="Jenkins J."/>
            <person name="Schmutz J."/>
            <person name="Zhebentyayeva T."/>
            <person name="Kuelheim C."/>
            <person name="Coggeshall M."/>
            <person name="Heim C."/>
            <person name="Lasky J.R."/>
            <person name="Leites L."/>
            <person name="Islam-Faridi N."/>
            <person name="Romero-Severson J."/>
            <person name="DeLeo V.L."/>
            <person name="Lucas S.M."/>
            <person name="Lazic D."/>
            <person name="Gailing O."/>
            <person name="Carlson J."/>
            <person name="Staton M."/>
        </authorList>
    </citation>
    <scope>NUCLEOTIDE SEQUENCE [LARGE SCALE GENOMIC DNA]</scope>
    <source>
        <strain evidence="2">Pseudo-F2</strain>
    </source>
</reference>
<dbReference type="Proteomes" id="UP001324115">
    <property type="component" value="Unassembled WGS sequence"/>
</dbReference>
<dbReference type="EMBL" id="JAXUIC010000002">
    <property type="protein sequence ID" value="KAK4603572.1"/>
    <property type="molecule type" value="Genomic_DNA"/>
</dbReference>